<sequence length="164" mass="18632">MDPRVIVMEGFSVIGVSGSVPANEAEKLQRWHTFKQRKRTLRDIRKTPITIGMTDCGSNGEGSYIAGMPVIQSDIPKGMIQKEVPGGLYVMATHRGESRRMLETFDYLYFEWMAESGYRPLAQASFEMYDERFLGPDNPDSKIDLYIPVSIETSRTRNRSLVSQ</sequence>
<keyword evidence="3" id="KW-1185">Reference proteome</keyword>
<dbReference type="PANTHER" id="PTHR36444:SF2">
    <property type="entry name" value="TRANSCRIPTIONAL REGULATOR PROTEIN YOBU-RELATED"/>
    <property type="match status" value="1"/>
</dbReference>
<dbReference type="Proteomes" id="UP001596990">
    <property type="component" value="Unassembled WGS sequence"/>
</dbReference>
<dbReference type="Gene3D" id="3.20.80.10">
    <property type="entry name" value="Regulatory factor, effector binding domain"/>
    <property type="match status" value="1"/>
</dbReference>
<accession>A0ABW3L052</accession>
<dbReference type="InterPro" id="IPR011256">
    <property type="entry name" value="Reg_factor_effector_dom_sf"/>
</dbReference>
<gene>
    <name evidence="2" type="ORF">ACFQ2J_08245</name>
</gene>
<dbReference type="SUPFAM" id="SSF55136">
    <property type="entry name" value="Probable bacterial effector-binding domain"/>
    <property type="match status" value="1"/>
</dbReference>
<dbReference type="PANTHER" id="PTHR36444">
    <property type="entry name" value="TRANSCRIPTIONAL REGULATOR PROTEIN YOBU-RELATED"/>
    <property type="match status" value="1"/>
</dbReference>
<dbReference type="SMART" id="SM00871">
    <property type="entry name" value="AraC_E_bind"/>
    <property type="match status" value="1"/>
</dbReference>
<proteinExistence type="predicted"/>
<comment type="caution">
    <text evidence="2">The sequence shown here is derived from an EMBL/GenBank/DDBJ whole genome shotgun (WGS) entry which is preliminary data.</text>
</comment>
<dbReference type="EMBL" id="JBHTKL010000002">
    <property type="protein sequence ID" value="MFD1019181.1"/>
    <property type="molecule type" value="Genomic_DNA"/>
</dbReference>
<feature type="domain" description="AraC effector-binding" evidence="1">
    <location>
        <begin position="1"/>
        <end position="150"/>
    </location>
</feature>
<evidence type="ECO:0000313" key="3">
    <source>
        <dbReference type="Proteomes" id="UP001596990"/>
    </source>
</evidence>
<evidence type="ECO:0000259" key="1">
    <source>
        <dbReference type="SMART" id="SM00871"/>
    </source>
</evidence>
<organism evidence="2 3">
    <name type="scientific">Thalassobacillus hwangdonensis</name>
    <dbReference type="NCBI Taxonomy" id="546108"/>
    <lineage>
        <taxon>Bacteria</taxon>
        <taxon>Bacillati</taxon>
        <taxon>Bacillota</taxon>
        <taxon>Bacilli</taxon>
        <taxon>Bacillales</taxon>
        <taxon>Bacillaceae</taxon>
        <taxon>Thalassobacillus</taxon>
    </lineage>
</organism>
<dbReference type="InterPro" id="IPR010499">
    <property type="entry name" value="AraC_E-bd"/>
</dbReference>
<dbReference type="RefSeq" id="WP_386058608.1">
    <property type="nucleotide sequence ID" value="NZ_JBHTKL010000002.1"/>
</dbReference>
<dbReference type="Pfam" id="PF06445">
    <property type="entry name" value="GyrI-like"/>
    <property type="match status" value="1"/>
</dbReference>
<name>A0ABW3L052_9BACI</name>
<dbReference type="InterPro" id="IPR029442">
    <property type="entry name" value="GyrI-like"/>
</dbReference>
<dbReference type="InterPro" id="IPR053182">
    <property type="entry name" value="YobU-like_regulator"/>
</dbReference>
<reference evidence="3" key="1">
    <citation type="journal article" date="2019" name="Int. J. Syst. Evol. Microbiol.">
        <title>The Global Catalogue of Microorganisms (GCM) 10K type strain sequencing project: providing services to taxonomists for standard genome sequencing and annotation.</title>
        <authorList>
            <consortium name="The Broad Institute Genomics Platform"/>
            <consortium name="The Broad Institute Genome Sequencing Center for Infectious Disease"/>
            <person name="Wu L."/>
            <person name="Ma J."/>
        </authorList>
    </citation>
    <scope>NUCLEOTIDE SEQUENCE [LARGE SCALE GENOMIC DNA]</scope>
    <source>
        <strain evidence="3">CCUG 56607</strain>
    </source>
</reference>
<protein>
    <submittedName>
        <fullName evidence="2">GyrI-like domain-containing protein</fullName>
    </submittedName>
</protein>
<evidence type="ECO:0000313" key="2">
    <source>
        <dbReference type="EMBL" id="MFD1019181.1"/>
    </source>
</evidence>